<dbReference type="EMBL" id="DQTV01000097">
    <property type="protein sequence ID" value="HIP57415.1"/>
    <property type="molecule type" value="Genomic_DNA"/>
</dbReference>
<dbReference type="InterPro" id="IPR004451">
    <property type="entry name" value="MJ0586"/>
</dbReference>
<sequence length="194" mass="21989">MKSETITCEMCGIQIPRNQARTVYIEGTVLWVCNICYSKISRPRGSTSIAQQSVRPHIAVTTSVQTPQQLQSHTKWAGQSISTSRKKSQDLIRYELVEDYAQRIRSARERLGWSVSMLAEKVKESVTTIKRIESGKLRPTIDLAKRLEEVLRIKLLVPSVEEELGPREAHTKKYVTLGEIVAIRGVEQDNESHS</sequence>
<evidence type="ECO:0000313" key="2">
    <source>
        <dbReference type="EMBL" id="HIP57415.1"/>
    </source>
</evidence>
<dbReference type="GO" id="GO:0003677">
    <property type="term" value="F:DNA binding"/>
    <property type="evidence" value="ECO:0007669"/>
    <property type="project" value="InterPro"/>
</dbReference>
<protein>
    <submittedName>
        <fullName evidence="2">TIGR00270 family protein</fullName>
    </submittedName>
</protein>
<evidence type="ECO:0000259" key="1">
    <source>
        <dbReference type="PROSITE" id="PS50943"/>
    </source>
</evidence>
<dbReference type="Pfam" id="PF01381">
    <property type="entry name" value="HTH_3"/>
    <property type="match status" value="1"/>
</dbReference>
<name>A0A833DVF5_9CREN</name>
<dbReference type="InterPro" id="IPR001387">
    <property type="entry name" value="Cro/C1-type_HTH"/>
</dbReference>
<comment type="caution">
    <text evidence="2">The sequence shown here is derived from an EMBL/GenBank/DDBJ whole genome shotgun (WGS) entry which is preliminary data.</text>
</comment>
<dbReference type="Gene3D" id="1.10.260.40">
    <property type="entry name" value="lambda repressor-like DNA-binding domains"/>
    <property type="match status" value="1"/>
</dbReference>
<dbReference type="CDD" id="cd00093">
    <property type="entry name" value="HTH_XRE"/>
    <property type="match status" value="1"/>
</dbReference>
<dbReference type="PROSITE" id="PS50943">
    <property type="entry name" value="HTH_CROC1"/>
    <property type="match status" value="1"/>
</dbReference>
<reference evidence="2" key="1">
    <citation type="journal article" date="2020" name="ISME J.">
        <title>Gammaproteobacteria mediating utilization of methyl-, sulfur- and petroleum organic compounds in deep ocean hydrothermal plumes.</title>
        <authorList>
            <person name="Zhou Z."/>
            <person name="Liu Y."/>
            <person name="Pan J."/>
            <person name="Cron B.R."/>
            <person name="Toner B.M."/>
            <person name="Anantharaman K."/>
            <person name="Breier J.A."/>
            <person name="Dick G.J."/>
            <person name="Li M."/>
        </authorList>
    </citation>
    <scope>NUCLEOTIDE SEQUENCE</scope>
    <source>
        <strain evidence="2">SZUA-1435</strain>
    </source>
</reference>
<dbReference type="SMART" id="SM00530">
    <property type="entry name" value="HTH_XRE"/>
    <property type="match status" value="1"/>
</dbReference>
<evidence type="ECO:0000313" key="3">
    <source>
        <dbReference type="Proteomes" id="UP000605805"/>
    </source>
</evidence>
<dbReference type="Proteomes" id="UP000605805">
    <property type="component" value="Unassembled WGS sequence"/>
</dbReference>
<gene>
    <name evidence="2" type="ORF">EYH02_05045</name>
</gene>
<dbReference type="NCBIfam" id="TIGR00270">
    <property type="entry name" value="multiprotein bridging factor aMBF1"/>
    <property type="match status" value="1"/>
</dbReference>
<organism evidence="2 3">
    <name type="scientific">Ignisphaera aggregans</name>
    <dbReference type="NCBI Taxonomy" id="334771"/>
    <lineage>
        <taxon>Archaea</taxon>
        <taxon>Thermoproteota</taxon>
        <taxon>Thermoprotei</taxon>
        <taxon>Desulfurococcales</taxon>
        <taxon>Desulfurococcaceae</taxon>
        <taxon>Ignisphaera</taxon>
    </lineage>
</organism>
<dbReference type="InterPro" id="IPR010982">
    <property type="entry name" value="Lambda_DNA-bd_dom_sf"/>
</dbReference>
<feature type="domain" description="HTH cro/C1-type" evidence="1">
    <location>
        <begin position="104"/>
        <end position="164"/>
    </location>
</feature>
<dbReference type="SUPFAM" id="SSF47413">
    <property type="entry name" value="lambda repressor-like DNA-binding domains"/>
    <property type="match status" value="1"/>
</dbReference>
<proteinExistence type="predicted"/>
<dbReference type="AlphaFoldDB" id="A0A833DVF5"/>
<accession>A0A833DVF5</accession>